<organism evidence="3 4">
    <name type="scientific">Hoyosella rhizosphaerae</name>
    <dbReference type="NCBI Taxonomy" id="1755582"/>
    <lineage>
        <taxon>Bacteria</taxon>
        <taxon>Bacillati</taxon>
        <taxon>Actinomycetota</taxon>
        <taxon>Actinomycetes</taxon>
        <taxon>Mycobacteriales</taxon>
        <taxon>Hoyosellaceae</taxon>
        <taxon>Hoyosella</taxon>
    </lineage>
</organism>
<protein>
    <submittedName>
        <fullName evidence="3">Enoyl-CoA hydratase 1</fullName>
    </submittedName>
</protein>
<dbReference type="InterPro" id="IPR039375">
    <property type="entry name" value="NodN-like"/>
</dbReference>
<evidence type="ECO:0000313" key="4">
    <source>
        <dbReference type="Proteomes" id="UP000641514"/>
    </source>
</evidence>
<dbReference type="Pfam" id="PF01575">
    <property type="entry name" value="MaoC_dehydratas"/>
    <property type="match status" value="1"/>
</dbReference>
<dbReference type="SUPFAM" id="SSF54637">
    <property type="entry name" value="Thioesterase/thiol ester dehydrase-isomerase"/>
    <property type="match status" value="1"/>
</dbReference>
<reference evidence="3" key="1">
    <citation type="journal article" date="2014" name="Int. J. Syst. Evol. Microbiol.">
        <title>Complete genome sequence of Corynebacterium casei LMG S-19264T (=DSM 44701T), isolated from a smear-ripened cheese.</title>
        <authorList>
            <consortium name="US DOE Joint Genome Institute (JGI-PGF)"/>
            <person name="Walter F."/>
            <person name="Albersmeier A."/>
            <person name="Kalinowski J."/>
            <person name="Ruckert C."/>
        </authorList>
    </citation>
    <scope>NUCLEOTIDE SEQUENCE</scope>
    <source>
        <strain evidence="3">CGMCC 1.15478</strain>
    </source>
</reference>
<reference evidence="3" key="2">
    <citation type="submission" date="2020-09" db="EMBL/GenBank/DDBJ databases">
        <authorList>
            <person name="Sun Q."/>
            <person name="Zhou Y."/>
        </authorList>
    </citation>
    <scope>NUCLEOTIDE SEQUENCE</scope>
    <source>
        <strain evidence="3">CGMCC 1.15478</strain>
    </source>
</reference>
<evidence type="ECO:0000256" key="1">
    <source>
        <dbReference type="ARBA" id="ARBA00005254"/>
    </source>
</evidence>
<dbReference type="PANTHER" id="PTHR42993">
    <property type="entry name" value="MAOC-LIKE DEHYDRATASE DOMAIN-CONTAINING PROTEIN"/>
    <property type="match status" value="1"/>
</dbReference>
<dbReference type="Proteomes" id="UP000641514">
    <property type="component" value="Unassembled WGS sequence"/>
</dbReference>
<accession>A0A916U707</accession>
<dbReference type="Gene3D" id="3.10.129.10">
    <property type="entry name" value="Hotdog Thioesterase"/>
    <property type="match status" value="1"/>
</dbReference>
<dbReference type="CDD" id="cd03450">
    <property type="entry name" value="NodN"/>
    <property type="match status" value="1"/>
</dbReference>
<proteinExistence type="inferred from homology"/>
<dbReference type="EMBL" id="BMJH01000001">
    <property type="protein sequence ID" value="GGC60051.1"/>
    <property type="molecule type" value="Genomic_DNA"/>
</dbReference>
<comment type="similarity">
    <text evidence="1">Belongs to the enoyl-CoA hydratase/isomerase family.</text>
</comment>
<gene>
    <name evidence="3" type="ORF">GCM10011410_10650</name>
</gene>
<evidence type="ECO:0000313" key="3">
    <source>
        <dbReference type="EMBL" id="GGC60051.1"/>
    </source>
</evidence>
<dbReference type="AlphaFoldDB" id="A0A916U707"/>
<comment type="caution">
    <text evidence="3">The sequence shown here is derived from an EMBL/GenBank/DDBJ whole genome shotgun (WGS) entry which is preliminary data.</text>
</comment>
<dbReference type="InterPro" id="IPR002539">
    <property type="entry name" value="MaoC-like_dom"/>
</dbReference>
<feature type="domain" description="MaoC-like" evidence="2">
    <location>
        <begin position="13"/>
        <end position="130"/>
    </location>
</feature>
<dbReference type="InterPro" id="IPR029069">
    <property type="entry name" value="HotDog_dom_sf"/>
</dbReference>
<dbReference type="RefSeq" id="WP_188671305.1">
    <property type="nucleotide sequence ID" value="NZ_BMJH01000001.1"/>
</dbReference>
<sequence>MRIFESIDALTKAAGESLGVGEWHRVTQEQVNQFAEATGDQQWIHTDPERAAQGPFGTTIAHGYLTLALLPLLMRSVYRVDGLAMAVNYGVNNVRFPAPLPVGARVRASAVLESVRPHRGGHQAVVKVTVEREGERRPVCVAETLVLLFSATHS</sequence>
<name>A0A916U707_9ACTN</name>
<keyword evidence="4" id="KW-1185">Reference proteome</keyword>
<dbReference type="PANTHER" id="PTHR42993:SF1">
    <property type="entry name" value="MAOC-LIKE DEHYDRATASE DOMAIN-CONTAINING PROTEIN"/>
    <property type="match status" value="1"/>
</dbReference>
<evidence type="ECO:0000259" key="2">
    <source>
        <dbReference type="Pfam" id="PF01575"/>
    </source>
</evidence>